<gene>
    <name evidence="1" type="ORF">GCM10007901_33310</name>
</gene>
<proteinExistence type="predicted"/>
<organism evidence="1 2">
    <name type="scientific">Dyella acidisoli</name>
    <dbReference type="NCBI Taxonomy" id="1867834"/>
    <lineage>
        <taxon>Bacteria</taxon>
        <taxon>Pseudomonadati</taxon>
        <taxon>Pseudomonadota</taxon>
        <taxon>Gammaproteobacteria</taxon>
        <taxon>Lysobacterales</taxon>
        <taxon>Rhodanobacteraceae</taxon>
        <taxon>Dyella</taxon>
    </lineage>
</organism>
<protein>
    <submittedName>
        <fullName evidence="1">Uncharacterized protein</fullName>
    </submittedName>
</protein>
<dbReference type="Proteomes" id="UP001156670">
    <property type="component" value="Unassembled WGS sequence"/>
</dbReference>
<accession>A0ABQ5XRL7</accession>
<comment type="caution">
    <text evidence="1">The sequence shown here is derived from an EMBL/GenBank/DDBJ whole genome shotgun (WGS) entry which is preliminary data.</text>
</comment>
<name>A0ABQ5XRL7_9GAMM</name>
<keyword evidence="2" id="KW-1185">Reference proteome</keyword>
<evidence type="ECO:0000313" key="2">
    <source>
        <dbReference type="Proteomes" id="UP001156670"/>
    </source>
</evidence>
<dbReference type="EMBL" id="BSOB01000046">
    <property type="protein sequence ID" value="GLQ94379.1"/>
    <property type="molecule type" value="Genomic_DNA"/>
</dbReference>
<sequence>MAIYLLTPHKNSILAMAVHRQRRVSYNTVWLLKQKQMQAVMLGKTPLAVTVQCSPLGHPIMIRMDVVKGFRKAERIAWASHHLTAGSTVVTGGLECFLVCSISTATTIG</sequence>
<evidence type="ECO:0000313" key="1">
    <source>
        <dbReference type="EMBL" id="GLQ94379.1"/>
    </source>
</evidence>
<reference evidence="2" key="1">
    <citation type="journal article" date="2019" name="Int. J. Syst. Evol. Microbiol.">
        <title>The Global Catalogue of Microorganisms (GCM) 10K type strain sequencing project: providing services to taxonomists for standard genome sequencing and annotation.</title>
        <authorList>
            <consortium name="The Broad Institute Genomics Platform"/>
            <consortium name="The Broad Institute Genome Sequencing Center for Infectious Disease"/>
            <person name="Wu L."/>
            <person name="Ma J."/>
        </authorList>
    </citation>
    <scope>NUCLEOTIDE SEQUENCE [LARGE SCALE GENOMIC DNA]</scope>
    <source>
        <strain evidence="2">NBRC 111980</strain>
    </source>
</reference>